<accession>A0ABQ5QB41</accession>
<keyword evidence="3 10" id="KW-0028">Amino-acid biosynthesis</keyword>
<protein>
    <recommendedName>
        <fullName evidence="10">Imidazole glycerol phosphate synthase subunit HisH</fullName>
        <ecNumber evidence="10">4.3.2.10</ecNumber>
    </recommendedName>
    <alternativeName>
        <fullName evidence="10">IGP synthase glutaminase subunit</fullName>
        <ecNumber evidence="10">3.5.1.2</ecNumber>
    </alternativeName>
    <alternativeName>
        <fullName evidence="10">IGP synthase subunit HisH</fullName>
    </alternativeName>
    <alternativeName>
        <fullName evidence="10">ImGP synthase subunit HisH</fullName>
        <shortName evidence="10">IGPS subunit HisH</shortName>
    </alternativeName>
</protein>
<keyword evidence="7 10" id="KW-0456">Lyase</keyword>
<evidence type="ECO:0000256" key="3">
    <source>
        <dbReference type="ARBA" id="ARBA00022605"/>
    </source>
</evidence>
<dbReference type="EC" id="3.5.1.2" evidence="10"/>
<dbReference type="SUPFAM" id="SSF52317">
    <property type="entry name" value="Class I glutamine amidotransferase-like"/>
    <property type="match status" value="1"/>
</dbReference>
<feature type="domain" description="Glutamine amidotransferase" evidence="11">
    <location>
        <begin position="39"/>
        <end position="189"/>
    </location>
</feature>
<reference evidence="12 13" key="1">
    <citation type="journal article" date="2023" name="Antonie Van Leeuwenhoek">
        <title>Mesoterricola silvestris gen. nov., sp. nov., Mesoterricola sediminis sp. nov., Geothrix oryzae sp. nov., Geothrix edaphica sp. nov., Geothrix rubra sp. nov., and Geothrix limicola sp. nov., six novel members of Acidobacteriota isolated from soils.</title>
        <authorList>
            <person name="Itoh H."/>
            <person name="Sugisawa Y."/>
            <person name="Mise K."/>
            <person name="Xu Z."/>
            <person name="Kuniyasu M."/>
            <person name="Ushijima N."/>
            <person name="Kawano K."/>
            <person name="Kobayashi E."/>
            <person name="Shiratori Y."/>
            <person name="Masuda Y."/>
            <person name="Senoo K."/>
        </authorList>
    </citation>
    <scope>NUCLEOTIDE SEQUENCE [LARGE SCALE GENOMIC DNA]</scope>
    <source>
        <strain evidence="12 13">Red804</strain>
    </source>
</reference>
<keyword evidence="6 10" id="KW-0368">Histidine biosynthesis</keyword>
<comment type="subcellular location">
    <subcellularLocation>
        <location evidence="10">Cytoplasm</location>
    </subcellularLocation>
</comment>
<keyword evidence="5 10" id="KW-0315">Glutamine amidotransferase</keyword>
<evidence type="ECO:0000256" key="2">
    <source>
        <dbReference type="ARBA" id="ARBA00011152"/>
    </source>
</evidence>
<dbReference type="NCBIfam" id="TIGR01855">
    <property type="entry name" value="IMP_synth_hisH"/>
    <property type="match status" value="1"/>
</dbReference>
<dbReference type="CDD" id="cd01748">
    <property type="entry name" value="GATase1_IGP_Synthase"/>
    <property type="match status" value="1"/>
</dbReference>
<proteinExistence type="inferred from homology"/>
<comment type="pathway">
    <text evidence="1 10">Amino-acid biosynthesis; L-histidine biosynthesis; L-histidine from 5-phospho-alpha-D-ribose 1-diphosphate: step 5/9.</text>
</comment>
<evidence type="ECO:0000256" key="4">
    <source>
        <dbReference type="ARBA" id="ARBA00022801"/>
    </source>
</evidence>
<keyword evidence="4 10" id="KW-0378">Hydrolase</keyword>
<evidence type="ECO:0000256" key="6">
    <source>
        <dbReference type="ARBA" id="ARBA00023102"/>
    </source>
</evidence>
<dbReference type="HAMAP" id="MF_00278">
    <property type="entry name" value="HisH"/>
    <property type="match status" value="1"/>
</dbReference>
<evidence type="ECO:0000256" key="7">
    <source>
        <dbReference type="ARBA" id="ARBA00023239"/>
    </source>
</evidence>
<evidence type="ECO:0000313" key="12">
    <source>
        <dbReference type="EMBL" id="GLH72037.1"/>
    </source>
</evidence>
<gene>
    <name evidence="10 12" type="primary">hisH</name>
    <name evidence="12" type="ORF">GETHLI_05390</name>
</gene>
<sequence>MSAADSITLIDYDAGNLASLEGALDGLGLPYQRAASPDQAAASGPIVLPGVGHFEAAQKSLRERGWWRVLPGLVADGRPLLGICLGLQLLAEGSEESPRASGLGLIPGIVRRLGPGVKVPHMGWSRVHLHHPHPALPDPQGDWLYFVHSYALEPTVDTVYVAEHGRPFAAVEARGNVMGFQPHPEKSGRAGLLLLQSTLAWMGVTAPAPEVPCN</sequence>
<evidence type="ECO:0000256" key="1">
    <source>
        <dbReference type="ARBA" id="ARBA00005091"/>
    </source>
</evidence>
<comment type="catalytic activity">
    <reaction evidence="8 10">
        <text>5-[(5-phospho-1-deoxy-D-ribulos-1-ylimino)methylamino]-1-(5-phospho-beta-D-ribosyl)imidazole-4-carboxamide + L-glutamine = D-erythro-1-(imidazol-4-yl)glycerol 3-phosphate + 5-amino-1-(5-phospho-beta-D-ribosyl)imidazole-4-carboxamide + L-glutamate + H(+)</text>
        <dbReference type="Rhea" id="RHEA:24793"/>
        <dbReference type="ChEBI" id="CHEBI:15378"/>
        <dbReference type="ChEBI" id="CHEBI:29985"/>
        <dbReference type="ChEBI" id="CHEBI:58278"/>
        <dbReference type="ChEBI" id="CHEBI:58359"/>
        <dbReference type="ChEBI" id="CHEBI:58475"/>
        <dbReference type="ChEBI" id="CHEBI:58525"/>
        <dbReference type="EC" id="4.3.2.10"/>
    </reaction>
</comment>
<organism evidence="12 13">
    <name type="scientific">Geothrix limicola</name>
    <dbReference type="NCBI Taxonomy" id="2927978"/>
    <lineage>
        <taxon>Bacteria</taxon>
        <taxon>Pseudomonadati</taxon>
        <taxon>Acidobacteriota</taxon>
        <taxon>Holophagae</taxon>
        <taxon>Holophagales</taxon>
        <taxon>Holophagaceae</taxon>
        <taxon>Geothrix</taxon>
    </lineage>
</organism>
<evidence type="ECO:0000256" key="5">
    <source>
        <dbReference type="ARBA" id="ARBA00022962"/>
    </source>
</evidence>
<dbReference type="PROSITE" id="PS51273">
    <property type="entry name" value="GATASE_TYPE_1"/>
    <property type="match status" value="1"/>
</dbReference>
<dbReference type="PANTHER" id="PTHR42701:SF1">
    <property type="entry name" value="IMIDAZOLE GLYCEROL PHOSPHATE SYNTHASE SUBUNIT HISH"/>
    <property type="match status" value="1"/>
</dbReference>
<name>A0ABQ5QB41_9BACT</name>
<dbReference type="Pfam" id="PF00117">
    <property type="entry name" value="GATase"/>
    <property type="match status" value="1"/>
</dbReference>
<dbReference type="Gene3D" id="3.40.50.880">
    <property type="match status" value="1"/>
</dbReference>
<evidence type="ECO:0000256" key="9">
    <source>
        <dbReference type="ARBA" id="ARBA00049534"/>
    </source>
</evidence>
<dbReference type="InterPro" id="IPR029062">
    <property type="entry name" value="Class_I_gatase-like"/>
</dbReference>
<feature type="active site" evidence="10">
    <location>
        <position position="185"/>
    </location>
</feature>
<dbReference type="PIRSF" id="PIRSF000495">
    <property type="entry name" value="Amidotransf_hisH"/>
    <property type="match status" value="1"/>
</dbReference>
<dbReference type="InterPro" id="IPR017926">
    <property type="entry name" value="GATASE"/>
</dbReference>
<comment type="subunit">
    <text evidence="2 10">Heterodimer of HisH and HisF.</text>
</comment>
<keyword evidence="10" id="KW-0963">Cytoplasm</keyword>
<comment type="catalytic activity">
    <reaction evidence="9 10">
        <text>L-glutamine + H2O = L-glutamate + NH4(+)</text>
        <dbReference type="Rhea" id="RHEA:15889"/>
        <dbReference type="ChEBI" id="CHEBI:15377"/>
        <dbReference type="ChEBI" id="CHEBI:28938"/>
        <dbReference type="ChEBI" id="CHEBI:29985"/>
        <dbReference type="ChEBI" id="CHEBI:58359"/>
        <dbReference type="EC" id="3.5.1.2"/>
    </reaction>
</comment>
<feature type="active site" description="Nucleophile" evidence="10">
    <location>
        <position position="84"/>
    </location>
</feature>
<dbReference type="InterPro" id="IPR010139">
    <property type="entry name" value="Imidazole-glycPsynth_HisH"/>
</dbReference>
<keyword evidence="13" id="KW-1185">Reference proteome</keyword>
<evidence type="ECO:0000313" key="13">
    <source>
        <dbReference type="Proteomes" id="UP001165069"/>
    </source>
</evidence>
<dbReference type="EC" id="4.3.2.10" evidence="10"/>
<dbReference type="PANTHER" id="PTHR42701">
    <property type="entry name" value="IMIDAZOLE GLYCEROL PHOSPHATE SYNTHASE SUBUNIT HISH"/>
    <property type="match status" value="1"/>
</dbReference>
<dbReference type="EMBL" id="BSDE01000001">
    <property type="protein sequence ID" value="GLH72037.1"/>
    <property type="molecule type" value="Genomic_DNA"/>
</dbReference>
<comment type="function">
    <text evidence="10">IGPS catalyzes the conversion of PRFAR and glutamine to IGP, AICAR and glutamate. The HisH subunit catalyzes the hydrolysis of glutamine to glutamate and ammonia as part of the synthesis of IGP and AICAR. The resulting ammonia molecule is channeled to the active site of HisF.</text>
</comment>
<evidence type="ECO:0000259" key="11">
    <source>
        <dbReference type="Pfam" id="PF00117"/>
    </source>
</evidence>
<comment type="caution">
    <text evidence="12">The sequence shown here is derived from an EMBL/GenBank/DDBJ whole genome shotgun (WGS) entry which is preliminary data.</text>
</comment>
<evidence type="ECO:0000256" key="8">
    <source>
        <dbReference type="ARBA" id="ARBA00047838"/>
    </source>
</evidence>
<feature type="active site" evidence="10">
    <location>
        <position position="183"/>
    </location>
</feature>
<dbReference type="Proteomes" id="UP001165069">
    <property type="component" value="Unassembled WGS sequence"/>
</dbReference>
<evidence type="ECO:0000256" key="10">
    <source>
        <dbReference type="HAMAP-Rule" id="MF_00278"/>
    </source>
</evidence>
<dbReference type="RefSeq" id="WP_285569960.1">
    <property type="nucleotide sequence ID" value="NZ_BSDE01000001.1"/>
</dbReference>